<dbReference type="EMBL" id="CP157485">
    <property type="protein sequence ID" value="XBO48667.1"/>
    <property type="molecule type" value="Genomic_DNA"/>
</dbReference>
<reference evidence="2" key="1">
    <citation type="submission" date="2024-05" db="EMBL/GenBank/DDBJ databases">
        <authorList>
            <person name="Kim S."/>
            <person name="Heo J."/>
            <person name="Choi H."/>
            <person name="Choi Y."/>
            <person name="Kwon S.-W."/>
            <person name="Kim Y."/>
        </authorList>
    </citation>
    <scope>NUCLEOTIDE SEQUENCE</scope>
    <source>
        <strain evidence="2">KACC 23697</strain>
    </source>
</reference>
<organism evidence="2">
    <name type="scientific">Pedobacter sp. KACC 23697</name>
    <dbReference type="NCBI Taxonomy" id="3149230"/>
    <lineage>
        <taxon>Bacteria</taxon>
        <taxon>Pseudomonadati</taxon>
        <taxon>Bacteroidota</taxon>
        <taxon>Sphingobacteriia</taxon>
        <taxon>Sphingobacteriales</taxon>
        <taxon>Sphingobacteriaceae</taxon>
        <taxon>Pedobacter</taxon>
    </lineage>
</organism>
<name>A0AAU7K7J2_9SPHI</name>
<proteinExistence type="predicted"/>
<feature type="transmembrane region" description="Helical" evidence="1">
    <location>
        <begin position="6"/>
        <end position="27"/>
    </location>
</feature>
<dbReference type="AlphaFoldDB" id="A0AAU7K7J2"/>
<keyword evidence="1" id="KW-1133">Transmembrane helix</keyword>
<protein>
    <submittedName>
        <fullName evidence="2">Uncharacterized protein</fullName>
    </submittedName>
</protein>
<keyword evidence="1" id="KW-0472">Membrane</keyword>
<dbReference type="RefSeq" id="WP_406826017.1">
    <property type="nucleotide sequence ID" value="NZ_CP157485.1"/>
</dbReference>
<accession>A0AAU7K7J2</accession>
<sequence>MFDLDLENIAQIGTTFLIVAFFLVALYKKRLKINKRKNDAEQDYMHWL</sequence>
<gene>
    <name evidence="2" type="ORF">ABEG20_03520</name>
</gene>
<evidence type="ECO:0000256" key="1">
    <source>
        <dbReference type="SAM" id="Phobius"/>
    </source>
</evidence>
<evidence type="ECO:0000313" key="2">
    <source>
        <dbReference type="EMBL" id="XBO48667.1"/>
    </source>
</evidence>
<keyword evidence="1" id="KW-0812">Transmembrane</keyword>